<keyword evidence="2" id="KW-0663">Pyridoxal phosphate</keyword>
<dbReference type="PANTHER" id="PTHR43713">
    <property type="entry name" value="GLUTAMATE-1-SEMIALDEHYDE 2,1-AMINOMUTASE"/>
    <property type="match status" value="1"/>
</dbReference>
<dbReference type="EMBL" id="CAEZTB010000008">
    <property type="protein sequence ID" value="CAB4550071.1"/>
    <property type="molecule type" value="Genomic_DNA"/>
</dbReference>
<reference evidence="3" key="1">
    <citation type="submission" date="2020-05" db="EMBL/GenBank/DDBJ databases">
        <authorList>
            <person name="Chiriac C."/>
            <person name="Salcher M."/>
            <person name="Ghai R."/>
            <person name="Kavagutti S V."/>
        </authorList>
    </citation>
    <scope>NUCLEOTIDE SEQUENCE</scope>
</reference>
<name>A0A6J6CF74_9ZZZZ</name>
<dbReference type="GO" id="GO:0008483">
    <property type="term" value="F:transaminase activity"/>
    <property type="evidence" value="ECO:0007669"/>
    <property type="project" value="InterPro"/>
</dbReference>
<sequence length="452" mass="49441">MTSFSNPERLEQLFAQEVELFEKTHPESKKLHEKAAGPMMNGVPMSWMKKWPGPYPVYVASAKGAHFSDVDGNDYVDFCLGDTGAMVGHSPDASVAAIKKQLEKGITFMLPTDDAAVAAQTLADRFGLEKWQFTLTATDANRHIIRYARHITGRKKIMIHDYCYHGTVDETFANLDENGNTVSRVNNIGAPVELSETTWVVPFNDLAAAEKAFASGEIAAALIEPAMTNIGIVLPEPGYLEGLRELATKYDVILIHDETHTLSEGVGGMTRRRNLRPDAVVLGKTIGAGIPAGTFGMTAALAERIANSLHLEHIDVGGVGGTLAGNALSMAAIRATLTEVLTEEAFQKMEALCTVWTNDVQEIIDEFNIPWQVSQLGCRAEYSFRSTAPKTGKEAADADDFELQQYLHLHAINRGILMTPFHNMALISPATTLEDVKRHTDHFRDAAKALFS</sequence>
<evidence type="ECO:0000256" key="2">
    <source>
        <dbReference type="ARBA" id="ARBA00022898"/>
    </source>
</evidence>
<dbReference type="Gene3D" id="3.90.1150.10">
    <property type="entry name" value="Aspartate Aminotransferase, domain 1"/>
    <property type="match status" value="1"/>
</dbReference>
<protein>
    <submittedName>
        <fullName evidence="3">Unannotated protein</fullName>
    </submittedName>
</protein>
<accession>A0A6J6CF74</accession>
<comment type="cofactor">
    <cofactor evidence="1">
        <name>pyridoxal 5'-phosphate</name>
        <dbReference type="ChEBI" id="CHEBI:597326"/>
    </cofactor>
</comment>
<evidence type="ECO:0000313" key="3">
    <source>
        <dbReference type="EMBL" id="CAB4550071.1"/>
    </source>
</evidence>
<dbReference type="InterPro" id="IPR005814">
    <property type="entry name" value="Aminotrans_3"/>
</dbReference>
<dbReference type="GO" id="GO:0030170">
    <property type="term" value="F:pyridoxal phosphate binding"/>
    <property type="evidence" value="ECO:0007669"/>
    <property type="project" value="InterPro"/>
</dbReference>
<gene>
    <name evidence="3" type="ORF">UFOPK1581_00102</name>
</gene>
<dbReference type="NCBIfam" id="NF005453">
    <property type="entry name" value="PRK07046.1"/>
    <property type="match status" value="1"/>
</dbReference>
<dbReference type="PANTHER" id="PTHR43713:SF3">
    <property type="entry name" value="GLUTAMATE-1-SEMIALDEHYDE 2,1-AMINOMUTASE 1, CHLOROPLASTIC-RELATED"/>
    <property type="match status" value="1"/>
</dbReference>
<dbReference type="Gene3D" id="3.40.640.10">
    <property type="entry name" value="Type I PLP-dependent aspartate aminotransferase-like (Major domain)"/>
    <property type="match status" value="1"/>
</dbReference>
<dbReference type="SUPFAM" id="SSF53383">
    <property type="entry name" value="PLP-dependent transferases"/>
    <property type="match status" value="1"/>
</dbReference>
<evidence type="ECO:0000256" key="1">
    <source>
        <dbReference type="ARBA" id="ARBA00001933"/>
    </source>
</evidence>
<dbReference type="InterPro" id="IPR015421">
    <property type="entry name" value="PyrdxlP-dep_Trfase_major"/>
</dbReference>
<dbReference type="InterPro" id="IPR015424">
    <property type="entry name" value="PyrdxlP-dep_Trfase"/>
</dbReference>
<dbReference type="InterPro" id="IPR015422">
    <property type="entry name" value="PyrdxlP-dep_Trfase_small"/>
</dbReference>
<dbReference type="AlphaFoldDB" id="A0A6J6CF74"/>
<dbReference type="Pfam" id="PF00202">
    <property type="entry name" value="Aminotran_3"/>
    <property type="match status" value="1"/>
</dbReference>
<proteinExistence type="predicted"/>
<organism evidence="3">
    <name type="scientific">freshwater metagenome</name>
    <dbReference type="NCBI Taxonomy" id="449393"/>
    <lineage>
        <taxon>unclassified sequences</taxon>
        <taxon>metagenomes</taxon>
        <taxon>ecological metagenomes</taxon>
    </lineage>
</organism>